<dbReference type="PANTHER" id="PTHR21104:SF1">
    <property type="entry name" value="FIBRONECTIN TYPE III DOMAIN-CONTAINING PROTEIN"/>
    <property type="match status" value="1"/>
</dbReference>
<gene>
    <name evidence="4" type="primary">LOC108561424</name>
</gene>
<dbReference type="PANTHER" id="PTHR21104">
    <property type="entry name" value="FIBRONECTIN TYPE III DOMAIN-CONTAINING PROTEIN"/>
    <property type="match status" value="1"/>
</dbReference>
<evidence type="ECO:0000313" key="4">
    <source>
        <dbReference type="RefSeq" id="XP_017774842.1"/>
    </source>
</evidence>
<dbReference type="GeneID" id="108561424"/>
<name>A0ABM1MJU2_NICVS</name>
<evidence type="ECO:0000256" key="1">
    <source>
        <dbReference type="SAM" id="Phobius"/>
    </source>
</evidence>
<keyword evidence="3" id="KW-1185">Reference proteome</keyword>
<keyword evidence="1" id="KW-1133">Transmembrane helix</keyword>
<evidence type="ECO:0000313" key="3">
    <source>
        <dbReference type="Proteomes" id="UP000695000"/>
    </source>
</evidence>
<proteinExistence type="predicted"/>
<evidence type="ECO:0000259" key="2">
    <source>
        <dbReference type="Pfam" id="PF16066"/>
    </source>
</evidence>
<protein>
    <submittedName>
        <fullName evidence="4">Uncharacterized protein LOC108561424 isoform X1</fullName>
    </submittedName>
</protein>
<feature type="transmembrane region" description="Helical" evidence="1">
    <location>
        <begin position="72"/>
        <end position="90"/>
    </location>
</feature>
<feature type="domain" description="Fibronectin type III" evidence="2">
    <location>
        <begin position="66"/>
        <end position="187"/>
    </location>
</feature>
<organism evidence="3 4">
    <name type="scientific">Nicrophorus vespilloides</name>
    <name type="common">Boreal carrion beetle</name>
    <dbReference type="NCBI Taxonomy" id="110193"/>
    <lineage>
        <taxon>Eukaryota</taxon>
        <taxon>Metazoa</taxon>
        <taxon>Ecdysozoa</taxon>
        <taxon>Arthropoda</taxon>
        <taxon>Hexapoda</taxon>
        <taxon>Insecta</taxon>
        <taxon>Pterygota</taxon>
        <taxon>Neoptera</taxon>
        <taxon>Endopterygota</taxon>
        <taxon>Coleoptera</taxon>
        <taxon>Polyphaga</taxon>
        <taxon>Staphyliniformia</taxon>
        <taxon>Silphidae</taxon>
        <taxon>Nicrophorinae</taxon>
        <taxon>Nicrophorus</taxon>
    </lineage>
</organism>
<sequence>MDMCTPVYRSLVWQFSVAEWEVGHGGSSQGMEVEVREDVVPPPDSTALLVNNTPPYPMAEGGPVVIVRAEEVLLVVLVLMIWVAAIALFFNRWGKIRMLEPYQPKFQQSHRPSCPLAPLSPPHITPQQRMSFSKYNVNCFADTYSGMPSPNPTRRPRLNSVFVGSSTMAFLNPPRRAKSAMDIQHLVLNETSPTSLTGYRSMLPMINYKDRRPSITIERPQCHAKHRPSISTERPLLSHYQQFRNRRSSCAVDRNRNFSSVDQPKRKASITIERPSCSYQGPTISFETSMDHPTVIVEKAERPKISRSFEQPTIIDKTHLLPRMAASLDVNAVTFDRRPSIPEEDGRCSPVIITLDESEITANAPLLERLKSSDV</sequence>
<keyword evidence="1" id="KW-0472">Membrane</keyword>
<dbReference type="RefSeq" id="XP_017774842.1">
    <property type="nucleotide sequence ID" value="XM_017919353.1"/>
</dbReference>
<reference evidence="4" key="1">
    <citation type="submission" date="2025-08" db="UniProtKB">
        <authorList>
            <consortium name="RefSeq"/>
        </authorList>
    </citation>
    <scope>IDENTIFICATION</scope>
    <source>
        <tissue evidence="4">Whole Larva</tissue>
    </source>
</reference>
<keyword evidence="1" id="KW-0812">Transmembrane</keyword>
<accession>A0ABM1MJU2</accession>
<dbReference type="Proteomes" id="UP000695000">
    <property type="component" value="Unplaced"/>
</dbReference>
<dbReference type="Pfam" id="PF16066">
    <property type="entry name" value="DUF4808"/>
    <property type="match status" value="1"/>
</dbReference>
<dbReference type="InterPro" id="IPR032073">
    <property type="entry name" value="FNDC5_C"/>
</dbReference>